<organism evidence="1 2">
    <name type="scientific">Elizabethkingia miricola</name>
    <name type="common">Chryseobacterium miricola</name>
    <dbReference type="NCBI Taxonomy" id="172045"/>
    <lineage>
        <taxon>Bacteria</taxon>
        <taxon>Pseudomonadati</taxon>
        <taxon>Bacteroidota</taxon>
        <taxon>Flavobacteriia</taxon>
        <taxon>Flavobacteriales</taxon>
        <taxon>Weeksellaceae</taxon>
        <taxon>Elizabethkingia</taxon>
    </lineage>
</organism>
<dbReference type="Proteomes" id="UP001239265">
    <property type="component" value="Unassembled WGS sequence"/>
</dbReference>
<reference evidence="1 2" key="1">
    <citation type="submission" date="2023-06" db="EMBL/GenBank/DDBJ databases">
        <title>Nosocomial Elizabethkingia miricola genome.</title>
        <authorList>
            <person name="Morgado S."/>
            <person name="Fonseca E."/>
            <person name="Freitas F."/>
            <person name="Vicente A.C."/>
        </authorList>
    </citation>
    <scope>NUCLEOTIDE SEQUENCE [LARGE SCALE GENOMIC DNA]</scope>
    <source>
        <strain evidence="1 2">EM15</strain>
    </source>
</reference>
<dbReference type="AlphaFoldDB" id="A0ABD5BB55"/>
<dbReference type="RefSeq" id="WP_260234524.1">
    <property type="nucleotide sequence ID" value="NZ_JAUCQJ010000006.1"/>
</dbReference>
<accession>A0ABD5BB55</accession>
<gene>
    <name evidence="1" type="ORF">QT385_19770</name>
</gene>
<evidence type="ECO:0000313" key="2">
    <source>
        <dbReference type="Proteomes" id="UP001239265"/>
    </source>
</evidence>
<evidence type="ECO:0000313" key="1">
    <source>
        <dbReference type="EMBL" id="MDQ8750906.1"/>
    </source>
</evidence>
<comment type="caution">
    <text evidence="1">The sequence shown here is derived from an EMBL/GenBank/DDBJ whole genome shotgun (WGS) entry which is preliminary data.</text>
</comment>
<sequence>MQQKNKSKLVSLAQVSTRFNNNPDKVFYSSKIDIPAKSFLTRI</sequence>
<protein>
    <submittedName>
        <fullName evidence="1">Uncharacterized protein</fullName>
    </submittedName>
</protein>
<dbReference type="EMBL" id="JAUCQJ010000006">
    <property type="protein sequence ID" value="MDQ8750906.1"/>
    <property type="molecule type" value="Genomic_DNA"/>
</dbReference>
<proteinExistence type="predicted"/>
<name>A0ABD5BB55_ELIMR</name>